<dbReference type="GO" id="GO:0140359">
    <property type="term" value="F:ABC-type transporter activity"/>
    <property type="evidence" value="ECO:0007669"/>
    <property type="project" value="InterPro"/>
</dbReference>
<comment type="subcellular location">
    <subcellularLocation>
        <location evidence="1">Membrane</location>
        <topology evidence="1">Multi-pass membrane protein</topology>
    </subcellularLocation>
</comment>
<gene>
    <name evidence="9" type="ORF">THRCLA_22852</name>
</gene>
<keyword evidence="3 6" id="KW-0812">Transmembrane</keyword>
<reference evidence="9 10" key="1">
    <citation type="journal article" date="2014" name="Genome Biol. Evol.">
        <title>The secreted proteins of Achlya hypogyna and Thraustotheca clavata identify the ancestral oomycete secretome and reveal gene acquisitions by horizontal gene transfer.</title>
        <authorList>
            <person name="Misner I."/>
            <person name="Blouin N."/>
            <person name="Leonard G."/>
            <person name="Richards T.A."/>
            <person name="Lane C.E."/>
        </authorList>
    </citation>
    <scope>NUCLEOTIDE SEQUENCE [LARGE SCALE GENOMIC DNA]</scope>
    <source>
        <strain evidence="9 10">ATCC 34112</strain>
    </source>
</reference>
<evidence type="ECO:0000313" key="9">
    <source>
        <dbReference type="EMBL" id="OQR88512.1"/>
    </source>
</evidence>
<feature type="transmembrane region" description="Helical" evidence="6">
    <location>
        <begin position="271"/>
        <end position="293"/>
    </location>
</feature>
<dbReference type="GO" id="GO:0016020">
    <property type="term" value="C:membrane"/>
    <property type="evidence" value="ECO:0007669"/>
    <property type="project" value="UniProtKB-SubCell"/>
</dbReference>
<evidence type="ECO:0000256" key="1">
    <source>
        <dbReference type="ARBA" id="ARBA00004141"/>
    </source>
</evidence>
<evidence type="ECO:0000256" key="5">
    <source>
        <dbReference type="ARBA" id="ARBA00023136"/>
    </source>
</evidence>
<accession>A0A1V9YS01</accession>
<evidence type="ECO:0000259" key="8">
    <source>
        <dbReference type="Pfam" id="PF19055"/>
    </source>
</evidence>
<evidence type="ECO:0000256" key="3">
    <source>
        <dbReference type="ARBA" id="ARBA00022692"/>
    </source>
</evidence>
<keyword evidence="4 6" id="KW-1133">Transmembrane helix</keyword>
<evidence type="ECO:0000256" key="2">
    <source>
        <dbReference type="ARBA" id="ARBA00022448"/>
    </source>
</evidence>
<feature type="non-terminal residue" evidence="9">
    <location>
        <position position="1"/>
    </location>
</feature>
<keyword evidence="9" id="KW-0547">Nucleotide-binding</keyword>
<dbReference type="AlphaFoldDB" id="A0A1V9YS01"/>
<dbReference type="OrthoDB" id="66620at2759"/>
<dbReference type="EMBL" id="JNBS01003167">
    <property type="protein sequence ID" value="OQR88512.1"/>
    <property type="molecule type" value="Genomic_DNA"/>
</dbReference>
<feature type="transmembrane region" description="Helical" evidence="6">
    <location>
        <begin position="406"/>
        <end position="427"/>
    </location>
</feature>
<evidence type="ECO:0000259" key="7">
    <source>
        <dbReference type="Pfam" id="PF01061"/>
    </source>
</evidence>
<dbReference type="STRING" id="74557.A0A1V9YS01"/>
<dbReference type="Proteomes" id="UP000243217">
    <property type="component" value="Unassembled WGS sequence"/>
</dbReference>
<dbReference type="Pfam" id="PF19055">
    <property type="entry name" value="ABC2_membrane_7"/>
    <property type="match status" value="1"/>
</dbReference>
<name>A0A1V9YS01_9STRA</name>
<evidence type="ECO:0000256" key="4">
    <source>
        <dbReference type="ARBA" id="ARBA00022989"/>
    </source>
</evidence>
<proteinExistence type="predicted"/>
<feature type="transmembrane region" description="Helical" evidence="6">
    <location>
        <begin position="167"/>
        <end position="186"/>
    </location>
</feature>
<dbReference type="InterPro" id="IPR013525">
    <property type="entry name" value="ABC2_TM"/>
</dbReference>
<protein>
    <submittedName>
        <fullName evidence="9">ATP-binding Cassette (ABC) Superfamily</fullName>
    </submittedName>
</protein>
<dbReference type="Pfam" id="PF01061">
    <property type="entry name" value="ABC2_membrane"/>
    <property type="match status" value="1"/>
</dbReference>
<keyword evidence="5 6" id="KW-0472">Membrane</keyword>
<dbReference type="InterPro" id="IPR043926">
    <property type="entry name" value="ABCG_dom"/>
</dbReference>
<evidence type="ECO:0000313" key="10">
    <source>
        <dbReference type="Proteomes" id="UP000243217"/>
    </source>
</evidence>
<keyword evidence="2" id="KW-0813">Transport</keyword>
<comment type="caution">
    <text evidence="9">The sequence shown here is derived from an EMBL/GenBank/DDBJ whole genome shotgun (WGS) entry which is preliminary data.</text>
</comment>
<feature type="transmembrane region" description="Helical" evidence="6">
    <location>
        <begin position="192"/>
        <end position="215"/>
    </location>
</feature>
<dbReference type="GO" id="GO:0005524">
    <property type="term" value="F:ATP binding"/>
    <property type="evidence" value="ECO:0007669"/>
    <property type="project" value="UniProtKB-KW"/>
</dbReference>
<feature type="transmembrane region" description="Helical" evidence="6">
    <location>
        <begin position="236"/>
        <end position="265"/>
    </location>
</feature>
<feature type="domain" description="ABC transporter family G" evidence="8">
    <location>
        <begin position="23"/>
        <end position="92"/>
    </location>
</feature>
<sequence length="432" mass="49249">AKIIMTGIRKIASTGRTVVCTIHQPSTEVFEMFDNLLLLKRGGETVFFGELGLHAVNMINYFKSIPNTPRLIEGSNPATWMLEVIGAGVETKQTISSNIDFVKVFNESEEYRQMTTEQSNYSIPHPTLPELTYRNKRAASSVTQFKMLTQRFFRMYWRTPSYNNTRLVISVILAVMFGLVYCRVDYSTFTGLTGGIGMIYITSTFISFISFNGSIPLAGQERPSFYRERASQTYNALWYFVGSTLVEIPYVFLSTFVFTIIFYPFVRLHDSVGACILYGFNMSLIVLMTAYVGQLMVYAMPSMELAGLVGFTLNNVFFLFLGYAPTASHIPKAYRWFYTINPWKYAMEVLSAQTFATCTDRDQIGCNELKNVPPSVLQDINATTITVKKYIEHSYEMYGDHLLLDIVILVGFIGLFRLLALISLWYINHQKR</sequence>
<feature type="transmembrane region" description="Helical" evidence="6">
    <location>
        <begin position="305"/>
        <end position="324"/>
    </location>
</feature>
<feature type="domain" description="ABC-2 type transporter transmembrane" evidence="7">
    <location>
        <begin position="143"/>
        <end position="352"/>
    </location>
</feature>
<evidence type="ECO:0000256" key="6">
    <source>
        <dbReference type="SAM" id="Phobius"/>
    </source>
</evidence>
<keyword evidence="9" id="KW-0067">ATP-binding</keyword>
<keyword evidence="10" id="KW-1185">Reference proteome</keyword>
<organism evidence="9 10">
    <name type="scientific">Thraustotheca clavata</name>
    <dbReference type="NCBI Taxonomy" id="74557"/>
    <lineage>
        <taxon>Eukaryota</taxon>
        <taxon>Sar</taxon>
        <taxon>Stramenopiles</taxon>
        <taxon>Oomycota</taxon>
        <taxon>Saprolegniomycetes</taxon>
        <taxon>Saprolegniales</taxon>
        <taxon>Achlyaceae</taxon>
        <taxon>Thraustotheca</taxon>
    </lineage>
</organism>
<dbReference type="PANTHER" id="PTHR19241">
    <property type="entry name" value="ATP-BINDING CASSETTE TRANSPORTER"/>
    <property type="match status" value="1"/>
</dbReference>